<feature type="compositionally biased region" description="Basic and acidic residues" evidence="1">
    <location>
        <begin position="398"/>
        <end position="417"/>
    </location>
</feature>
<evidence type="ECO:0000256" key="1">
    <source>
        <dbReference type="SAM" id="MobiDB-lite"/>
    </source>
</evidence>
<dbReference type="AlphaFoldDB" id="A0A7G2CB71"/>
<evidence type="ECO:0000313" key="2">
    <source>
        <dbReference type="EMBL" id="CAD2216164.1"/>
    </source>
</evidence>
<name>A0A7G2CB71_9TRYP</name>
<sequence length="697" mass="79048">MSSTHSVDLPSDGIVSRTSTRSSVRGRERAQRKSSPRARVTIQAVDDEDYGEIFEGDTDNRKTSDERIGDGPRQETLAFSEPKRSDGRIDTAENNTNEANHNPTVGEANEHVAGQTGGRAEQQGTTVVYAPEHYFSQHQEDLKTDPYTLQDIISQEMTHYREQHRQEEIDHSPPAADPIGNDNGNREDNAAGEEEEVGFITTEDIVVDPNDGNLLLLKKNKKEVLVPISGTASSNEVVAPQCYYDEQRTNLRSSHHFIRSPIEESVEHYTQHFYVSNKNSGALTPSEEEEEAQPLMRKRRISDNINEYCDEEKEKTESDHEDEEEVQPLVRKRRISENINEYCDEEKERSDEDQEEDEEEDEEDDTDSAGFDVDDFKNDIKNFVKMVLESETKELLKKFDAPAGRPEEKSIQSEEPHPVPTVEKIPPQSATTNNNNSNNHNTVEHTPRPPYTPTPPAMTASTVPSEVSSRGRRVMLFQRKEPASQNQNISQSQGNTVNNVSLNTETKSKLISFFTSLHNTPEKPNVNSANITYDINELEKLPSVHGASLVNESQNGRSVDGSREERRNMDVTPNNTPEPIPAASVFPRMVYQRWENSATANYNPNSINNTAKVFRYEVPQEMNRKETNSAGNYVFYNNNNTSRASANTANNTTNNTTFNANLSQISNEELREYILQKEAVELIQNTWRDFKKQQRKY</sequence>
<feature type="compositionally biased region" description="Basic and acidic residues" evidence="1">
    <location>
        <begin position="81"/>
        <end position="91"/>
    </location>
</feature>
<accession>A0A7G2CB71</accession>
<dbReference type="EMBL" id="LR877150">
    <property type="protein sequence ID" value="CAD2216164.1"/>
    <property type="molecule type" value="Genomic_DNA"/>
</dbReference>
<feature type="region of interest" description="Disordered" evidence="1">
    <location>
        <begin position="278"/>
        <end position="374"/>
    </location>
</feature>
<dbReference type="VEuPathDB" id="TriTrypDB:ADEAN_000362500"/>
<reference evidence="2 3" key="1">
    <citation type="submission" date="2020-08" db="EMBL/GenBank/DDBJ databases">
        <authorList>
            <person name="Newling K."/>
            <person name="Davey J."/>
            <person name="Forrester S."/>
        </authorList>
    </citation>
    <scope>NUCLEOTIDE SEQUENCE [LARGE SCALE GENOMIC DNA]</scope>
    <source>
        <strain evidence="3">Crithidia deanei Carvalho (ATCC PRA-265)</strain>
    </source>
</reference>
<feature type="region of interest" description="Disordered" evidence="1">
    <location>
        <begin position="164"/>
        <end position="189"/>
    </location>
</feature>
<feature type="compositionally biased region" description="Acidic residues" evidence="1">
    <location>
        <begin position="45"/>
        <end position="57"/>
    </location>
</feature>
<keyword evidence="3" id="KW-1185">Reference proteome</keyword>
<feature type="compositionally biased region" description="Basic and acidic residues" evidence="1">
    <location>
        <begin position="560"/>
        <end position="569"/>
    </location>
</feature>
<dbReference type="Proteomes" id="UP000515908">
    <property type="component" value="Chromosome 06"/>
</dbReference>
<gene>
    <name evidence="2" type="ORF">ADEAN_000362500</name>
</gene>
<feature type="compositionally biased region" description="Acidic residues" evidence="1">
    <location>
        <begin position="351"/>
        <end position="367"/>
    </location>
</feature>
<proteinExistence type="predicted"/>
<feature type="region of interest" description="Disordered" evidence="1">
    <location>
        <begin position="549"/>
        <end position="582"/>
    </location>
</feature>
<feature type="compositionally biased region" description="Low complexity" evidence="1">
    <location>
        <begin position="431"/>
        <end position="441"/>
    </location>
</feature>
<evidence type="ECO:0000313" key="3">
    <source>
        <dbReference type="Proteomes" id="UP000515908"/>
    </source>
</evidence>
<feature type="region of interest" description="Disordered" evidence="1">
    <location>
        <begin position="398"/>
        <end position="469"/>
    </location>
</feature>
<feature type="region of interest" description="Disordered" evidence="1">
    <location>
        <begin position="1"/>
        <end position="120"/>
    </location>
</feature>
<feature type="compositionally biased region" description="Basic and acidic residues" evidence="1">
    <location>
        <begin position="58"/>
        <end position="73"/>
    </location>
</feature>
<protein>
    <submittedName>
        <fullName evidence="2">Uncharacterized protein</fullName>
    </submittedName>
</protein>
<organism evidence="2 3">
    <name type="scientific">Angomonas deanei</name>
    <dbReference type="NCBI Taxonomy" id="59799"/>
    <lineage>
        <taxon>Eukaryota</taxon>
        <taxon>Discoba</taxon>
        <taxon>Euglenozoa</taxon>
        <taxon>Kinetoplastea</taxon>
        <taxon>Metakinetoplastina</taxon>
        <taxon>Trypanosomatida</taxon>
        <taxon>Trypanosomatidae</taxon>
        <taxon>Strigomonadinae</taxon>
        <taxon>Angomonas</taxon>
    </lineage>
</organism>